<keyword evidence="4 6" id="KW-0808">Transferase</keyword>
<evidence type="ECO:0000313" key="10">
    <source>
        <dbReference type="Proteomes" id="UP001174677"/>
    </source>
</evidence>
<evidence type="ECO:0000256" key="1">
    <source>
        <dbReference type="ARBA" id="ARBA00004935"/>
    </source>
</evidence>
<accession>A0ABQ9LCM7</accession>
<evidence type="ECO:0000256" key="5">
    <source>
        <dbReference type="ARBA" id="ARBA00047606"/>
    </source>
</evidence>
<evidence type="ECO:0000256" key="6">
    <source>
        <dbReference type="RuleBase" id="RU003718"/>
    </source>
</evidence>
<name>A0ABQ9LCM7_HEVBR</name>
<dbReference type="CDD" id="cd03784">
    <property type="entry name" value="GT1_Gtf-like"/>
    <property type="match status" value="1"/>
</dbReference>
<protein>
    <recommendedName>
        <fullName evidence="7">Glycosyltransferase</fullName>
        <ecNumber evidence="7">2.4.1.-</ecNumber>
    </recommendedName>
</protein>
<sequence length="487" mass="54778">MSQAKENIVMFPFMAQGHIIPFLALALQLEQTKNYTITFVNTSLNIKKLRSSLPADSSIRLVEIPFNSSDYGLPPHTENTDSIPYHLVPNLFHASLALKPSFKKLIADLVKEQNGHPPLCIITGIFFGWCAEIAHQFGAFHAIFFGGGGFGFACYYSLWLNLPHRDINSDEFTLPDFPEVGAIHVTQLADHLREANGSDPFSVFLQRVLPEWSNADGILLNTVEELDKLGLMYFRREICRPIWPIGPVLLSKRSQDQIGITSELCKNWLNTKPVNSVLYISFGSQNTISASQMMELAMALEASGKNFIWVVRPPIGFDINLEFRAKDWFPEGFEERIKDSKRGLLVHKWAPQLEILSHKSVSAFLSHCGWNSVLESLSYGVPLIGWPMAAEQFYNVKLLEEKIGVCVEVARGKICEVSHEDIVKKIELVMNGTDKGVEMRKKACGAKDMIKDAVKCEKDLKGSSVRAMDEFLNAALAMRDQRKMHFV</sequence>
<dbReference type="PROSITE" id="PS00375">
    <property type="entry name" value="UDPGT"/>
    <property type="match status" value="1"/>
</dbReference>
<dbReference type="Gene3D" id="3.40.50.2000">
    <property type="entry name" value="Glycogen Phosphorylase B"/>
    <property type="match status" value="2"/>
</dbReference>
<comment type="similarity">
    <text evidence="2 6">Belongs to the UDP-glycosyltransferase family.</text>
</comment>
<gene>
    <name evidence="9" type="ORF">P3X46_023978</name>
</gene>
<dbReference type="PANTHER" id="PTHR48047:SF84">
    <property type="entry name" value="GLYCOSYLTRANSFERASE"/>
    <property type="match status" value="1"/>
</dbReference>
<dbReference type="Pfam" id="PF26168">
    <property type="entry name" value="Glyco_transf_N"/>
    <property type="match status" value="1"/>
</dbReference>
<keyword evidence="10" id="KW-1185">Reference proteome</keyword>
<dbReference type="SUPFAM" id="SSF53756">
    <property type="entry name" value="UDP-Glycosyltransferase/glycogen phosphorylase"/>
    <property type="match status" value="1"/>
</dbReference>
<evidence type="ECO:0000256" key="2">
    <source>
        <dbReference type="ARBA" id="ARBA00009995"/>
    </source>
</evidence>
<organism evidence="9 10">
    <name type="scientific">Hevea brasiliensis</name>
    <name type="common">Para rubber tree</name>
    <name type="synonym">Siphonia brasiliensis</name>
    <dbReference type="NCBI Taxonomy" id="3981"/>
    <lineage>
        <taxon>Eukaryota</taxon>
        <taxon>Viridiplantae</taxon>
        <taxon>Streptophyta</taxon>
        <taxon>Embryophyta</taxon>
        <taxon>Tracheophyta</taxon>
        <taxon>Spermatophyta</taxon>
        <taxon>Magnoliopsida</taxon>
        <taxon>eudicotyledons</taxon>
        <taxon>Gunneridae</taxon>
        <taxon>Pentapetalae</taxon>
        <taxon>rosids</taxon>
        <taxon>fabids</taxon>
        <taxon>Malpighiales</taxon>
        <taxon>Euphorbiaceae</taxon>
        <taxon>Crotonoideae</taxon>
        <taxon>Micrandreae</taxon>
        <taxon>Hevea</taxon>
    </lineage>
</organism>
<dbReference type="EMBL" id="JARPOI010000013">
    <property type="protein sequence ID" value="KAJ9164400.1"/>
    <property type="molecule type" value="Genomic_DNA"/>
</dbReference>
<evidence type="ECO:0000256" key="3">
    <source>
        <dbReference type="ARBA" id="ARBA00022676"/>
    </source>
</evidence>
<evidence type="ECO:0000256" key="4">
    <source>
        <dbReference type="ARBA" id="ARBA00022679"/>
    </source>
</evidence>
<comment type="pathway">
    <text evidence="1">Pigment biosynthesis; anthocyanin biosynthesis.</text>
</comment>
<dbReference type="PANTHER" id="PTHR48047">
    <property type="entry name" value="GLYCOSYLTRANSFERASE"/>
    <property type="match status" value="1"/>
</dbReference>
<reference evidence="9" key="1">
    <citation type="journal article" date="2023" name="Plant Biotechnol. J.">
        <title>Chromosome-level wild Hevea brasiliensis genome provides new tools for genomic-assisted breeding and valuable loci to elevate rubber yield.</title>
        <authorList>
            <person name="Cheng H."/>
            <person name="Song X."/>
            <person name="Hu Y."/>
            <person name="Wu T."/>
            <person name="Yang Q."/>
            <person name="An Z."/>
            <person name="Feng S."/>
            <person name="Deng Z."/>
            <person name="Wu W."/>
            <person name="Zeng X."/>
            <person name="Tu M."/>
            <person name="Wang X."/>
            <person name="Huang H."/>
        </authorList>
    </citation>
    <scope>NUCLEOTIDE SEQUENCE</scope>
    <source>
        <strain evidence="9">MT/VB/25A 57/8</strain>
    </source>
</reference>
<comment type="caution">
    <text evidence="9">The sequence shown here is derived from an EMBL/GenBank/DDBJ whole genome shotgun (WGS) entry which is preliminary data.</text>
</comment>
<evidence type="ECO:0000256" key="7">
    <source>
        <dbReference type="RuleBase" id="RU362057"/>
    </source>
</evidence>
<proteinExistence type="inferred from homology"/>
<dbReference type="Pfam" id="PF00201">
    <property type="entry name" value="UDPGT"/>
    <property type="match status" value="1"/>
</dbReference>
<feature type="domain" description="Glycosyltransferase N-terminal" evidence="8">
    <location>
        <begin position="8"/>
        <end position="111"/>
    </location>
</feature>
<dbReference type="EC" id="2.4.1.-" evidence="7"/>
<evidence type="ECO:0000259" key="8">
    <source>
        <dbReference type="Pfam" id="PF26168"/>
    </source>
</evidence>
<comment type="catalytic activity">
    <reaction evidence="5">
        <text>an anthocyanidin + UDP-alpha-D-glucose + H(+) = an anthocyanidin 3-O-beta-D-glucoside + UDP</text>
        <dbReference type="Rhea" id="RHEA:20093"/>
        <dbReference type="ChEBI" id="CHEBI:15378"/>
        <dbReference type="ChEBI" id="CHEBI:16307"/>
        <dbReference type="ChEBI" id="CHEBI:58223"/>
        <dbReference type="ChEBI" id="CHEBI:58885"/>
        <dbReference type="ChEBI" id="CHEBI:143576"/>
        <dbReference type="EC" id="2.4.1.115"/>
    </reaction>
</comment>
<dbReference type="InterPro" id="IPR058980">
    <property type="entry name" value="Glyco_transf_N"/>
</dbReference>
<keyword evidence="3 6" id="KW-0328">Glycosyltransferase</keyword>
<dbReference type="Proteomes" id="UP001174677">
    <property type="component" value="Chromosome 13"/>
</dbReference>
<dbReference type="InterPro" id="IPR035595">
    <property type="entry name" value="UDP_glycos_trans_CS"/>
</dbReference>
<evidence type="ECO:0000313" key="9">
    <source>
        <dbReference type="EMBL" id="KAJ9164400.1"/>
    </source>
</evidence>
<dbReference type="InterPro" id="IPR002213">
    <property type="entry name" value="UDP_glucos_trans"/>
</dbReference>